<evidence type="ECO:0000313" key="1">
    <source>
        <dbReference type="EMBL" id="KAK4036256.1"/>
    </source>
</evidence>
<name>A0ABR0B3I3_9CRUS</name>
<comment type="caution">
    <text evidence="1">The sequence shown here is derived from an EMBL/GenBank/DDBJ whole genome shotgun (WGS) entry which is preliminary data.</text>
</comment>
<dbReference type="Proteomes" id="UP001234178">
    <property type="component" value="Unassembled WGS sequence"/>
</dbReference>
<reference evidence="1 2" key="1">
    <citation type="journal article" date="2023" name="Nucleic Acids Res.">
        <title>The hologenome of Daphnia magna reveals possible DNA methylation and microbiome-mediated evolution of the host genome.</title>
        <authorList>
            <person name="Chaturvedi A."/>
            <person name="Li X."/>
            <person name="Dhandapani V."/>
            <person name="Marshall H."/>
            <person name="Kissane S."/>
            <person name="Cuenca-Cambronero M."/>
            <person name="Asole G."/>
            <person name="Calvet F."/>
            <person name="Ruiz-Romero M."/>
            <person name="Marangio P."/>
            <person name="Guigo R."/>
            <person name="Rago D."/>
            <person name="Mirbahai L."/>
            <person name="Eastwood N."/>
            <person name="Colbourne J.K."/>
            <person name="Zhou J."/>
            <person name="Mallon E."/>
            <person name="Orsini L."/>
        </authorList>
    </citation>
    <scope>NUCLEOTIDE SEQUENCE [LARGE SCALE GENOMIC DNA]</scope>
    <source>
        <strain evidence="1">LRV0_1</strain>
    </source>
</reference>
<dbReference type="EMBL" id="JAOYFB010000040">
    <property type="protein sequence ID" value="KAK4036256.1"/>
    <property type="molecule type" value="Genomic_DNA"/>
</dbReference>
<keyword evidence="2" id="KW-1185">Reference proteome</keyword>
<proteinExistence type="predicted"/>
<organism evidence="1 2">
    <name type="scientific">Daphnia magna</name>
    <dbReference type="NCBI Taxonomy" id="35525"/>
    <lineage>
        <taxon>Eukaryota</taxon>
        <taxon>Metazoa</taxon>
        <taxon>Ecdysozoa</taxon>
        <taxon>Arthropoda</taxon>
        <taxon>Crustacea</taxon>
        <taxon>Branchiopoda</taxon>
        <taxon>Diplostraca</taxon>
        <taxon>Cladocera</taxon>
        <taxon>Anomopoda</taxon>
        <taxon>Daphniidae</taxon>
        <taxon>Daphnia</taxon>
    </lineage>
</organism>
<evidence type="ECO:0000313" key="2">
    <source>
        <dbReference type="Proteomes" id="UP001234178"/>
    </source>
</evidence>
<gene>
    <name evidence="1" type="ORF">OUZ56_028319</name>
</gene>
<accession>A0ABR0B3I3</accession>
<protein>
    <submittedName>
        <fullName evidence="1">Uncharacterized protein</fullName>
    </submittedName>
</protein>
<sequence>MAIVGGQKMRKLVEARRGRGGARCIIAWPKDDDGGEDVMTVKEVQTTPFLHFGDTNNSPSGRGSSNPLCRFHPRCLVCCGKSYKVKPVTVFQYPISCSIHHRVAFKYFLWLRYHHSTCALERTVILPRSVAYGFVE</sequence>